<dbReference type="CDD" id="cd07989">
    <property type="entry name" value="LPLAT_AGPAT-like"/>
    <property type="match status" value="1"/>
</dbReference>
<evidence type="ECO:0000259" key="3">
    <source>
        <dbReference type="SMART" id="SM00563"/>
    </source>
</evidence>
<dbReference type="GO" id="GO:0005886">
    <property type="term" value="C:plasma membrane"/>
    <property type="evidence" value="ECO:0007669"/>
    <property type="project" value="TreeGrafter"/>
</dbReference>
<keyword evidence="5" id="KW-1185">Reference proteome</keyword>
<protein>
    <submittedName>
        <fullName evidence="4">1-acyl-sn-glycerol-3-phosphate acyltransferase</fullName>
    </submittedName>
</protein>
<keyword evidence="2 4" id="KW-0012">Acyltransferase</keyword>
<evidence type="ECO:0000313" key="4">
    <source>
        <dbReference type="EMBL" id="TQL52308.1"/>
    </source>
</evidence>
<accession>A0A542YW37</accession>
<dbReference type="OrthoDB" id="9808424at2"/>
<evidence type="ECO:0000256" key="2">
    <source>
        <dbReference type="ARBA" id="ARBA00023315"/>
    </source>
</evidence>
<gene>
    <name evidence="4" type="ORF">FB467_3489</name>
</gene>
<dbReference type="PANTHER" id="PTHR10434:SF11">
    <property type="entry name" value="1-ACYL-SN-GLYCEROL-3-PHOSPHATE ACYLTRANSFERASE"/>
    <property type="match status" value="1"/>
</dbReference>
<sequence>MLYRLLHVVARPTGLALWRPDVVGAERVPLDGPVILASNHLSFADSVVIPLTAPRQVSFLAKADYFTGSGPKGWLSRTWFTAIGSIPVDRDNTRAAQESLDLALEHLRGGGAFGIYPEGTRSRDGRLYKGRTGVAWLALTAGCPVVPVALSGTDKIQPVGAKFPRITKFRVEFGTPIDFTGRFDGVPAGRARREATDEIMAAIHAMSGQELAGEYNQRRPDHPSV</sequence>
<evidence type="ECO:0000313" key="5">
    <source>
        <dbReference type="Proteomes" id="UP000319516"/>
    </source>
</evidence>
<comment type="caution">
    <text evidence="4">The sequence shown here is derived from an EMBL/GenBank/DDBJ whole genome shotgun (WGS) entry which is preliminary data.</text>
</comment>
<reference evidence="4 5" key="1">
    <citation type="submission" date="2019-06" db="EMBL/GenBank/DDBJ databases">
        <title>Sequencing the genomes of 1000 actinobacteria strains.</title>
        <authorList>
            <person name="Klenk H.-P."/>
        </authorList>
    </citation>
    <scope>NUCLEOTIDE SEQUENCE [LARGE SCALE GENOMIC DNA]</scope>
    <source>
        <strain evidence="4 5">DSM 12335</strain>
    </source>
</reference>
<dbReference type="Proteomes" id="UP000319516">
    <property type="component" value="Unassembled WGS sequence"/>
</dbReference>
<dbReference type="Pfam" id="PF01553">
    <property type="entry name" value="Acyltransferase"/>
    <property type="match status" value="1"/>
</dbReference>
<dbReference type="GO" id="GO:0006654">
    <property type="term" value="P:phosphatidic acid biosynthetic process"/>
    <property type="evidence" value="ECO:0007669"/>
    <property type="project" value="TreeGrafter"/>
</dbReference>
<dbReference type="InterPro" id="IPR002123">
    <property type="entry name" value="Plipid/glycerol_acylTrfase"/>
</dbReference>
<dbReference type="RefSeq" id="WP_141786196.1">
    <property type="nucleotide sequence ID" value="NZ_BAAAIK010000001.1"/>
</dbReference>
<evidence type="ECO:0000256" key="1">
    <source>
        <dbReference type="ARBA" id="ARBA00022679"/>
    </source>
</evidence>
<dbReference type="AlphaFoldDB" id="A0A542YW37"/>
<proteinExistence type="predicted"/>
<dbReference type="SUPFAM" id="SSF69593">
    <property type="entry name" value="Glycerol-3-phosphate (1)-acyltransferase"/>
    <property type="match status" value="1"/>
</dbReference>
<feature type="domain" description="Phospholipid/glycerol acyltransferase" evidence="3">
    <location>
        <begin position="34"/>
        <end position="153"/>
    </location>
</feature>
<organism evidence="4 5">
    <name type="scientific">Ornithinicoccus hortensis</name>
    <dbReference type="NCBI Taxonomy" id="82346"/>
    <lineage>
        <taxon>Bacteria</taxon>
        <taxon>Bacillati</taxon>
        <taxon>Actinomycetota</taxon>
        <taxon>Actinomycetes</taxon>
        <taxon>Micrococcales</taxon>
        <taxon>Intrasporangiaceae</taxon>
        <taxon>Ornithinicoccus</taxon>
    </lineage>
</organism>
<dbReference type="EMBL" id="VFOP01000001">
    <property type="protein sequence ID" value="TQL52308.1"/>
    <property type="molecule type" value="Genomic_DNA"/>
</dbReference>
<dbReference type="GO" id="GO:0003841">
    <property type="term" value="F:1-acylglycerol-3-phosphate O-acyltransferase activity"/>
    <property type="evidence" value="ECO:0007669"/>
    <property type="project" value="TreeGrafter"/>
</dbReference>
<keyword evidence="1 4" id="KW-0808">Transferase</keyword>
<dbReference type="SMART" id="SM00563">
    <property type="entry name" value="PlsC"/>
    <property type="match status" value="1"/>
</dbReference>
<name>A0A542YW37_9MICO</name>
<dbReference type="PANTHER" id="PTHR10434">
    <property type="entry name" value="1-ACYL-SN-GLYCEROL-3-PHOSPHATE ACYLTRANSFERASE"/>
    <property type="match status" value="1"/>
</dbReference>